<evidence type="ECO:0000256" key="2">
    <source>
        <dbReference type="SAM" id="Phobius"/>
    </source>
</evidence>
<feature type="region of interest" description="Disordered" evidence="1">
    <location>
        <begin position="1"/>
        <end position="63"/>
    </location>
</feature>
<keyword evidence="2" id="KW-0812">Transmembrane</keyword>
<feature type="compositionally biased region" description="Polar residues" evidence="1">
    <location>
        <begin position="53"/>
        <end position="63"/>
    </location>
</feature>
<name>A0AA38RXM5_9PEZI</name>
<dbReference type="AlphaFoldDB" id="A0AA38RXM5"/>
<organism evidence="3 4">
    <name type="scientific">Coniochaeta hoffmannii</name>
    <dbReference type="NCBI Taxonomy" id="91930"/>
    <lineage>
        <taxon>Eukaryota</taxon>
        <taxon>Fungi</taxon>
        <taxon>Dikarya</taxon>
        <taxon>Ascomycota</taxon>
        <taxon>Pezizomycotina</taxon>
        <taxon>Sordariomycetes</taxon>
        <taxon>Sordariomycetidae</taxon>
        <taxon>Coniochaetales</taxon>
        <taxon>Coniochaetaceae</taxon>
        <taxon>Coniochaeta</taxon>
    </lineage>
</organism>
<sequence length="327" mass="34075">MSSPASPVGAGGNHSNERDPQPPNRATHGPYLAYVPKLEEQPPTGLIPAGASSYGQGPTYSEADNNPLPQIVLGDALAEAVKPSPAILPDAVRQDFHPIPIDEGGQGSNPEKSKPLPWYKKRSIKIIGLLIMVGTVVILSVVLGALGGLGKFSNNQRASSSATSGNQTSTSSGPPTSETGTPASSTPTTSSATSSTSSSTSHSQSPTIIPECMNYSTYARNISFVTGVVDYHGTGYSLPKADRLEDCCGICFQGTPAGCNLWVWNPRDNPLVPCTIVMGYFGADHDKQCPYGHTNSSAFAIQAKGNGTGWSGPCGDWGFLVDVLPPE</sequence>
<protein>
    <submittedName>
        <fullName evidence="3">Uncharacterized protein</fullName>
    </submittedName>
</protein>
<gene>
    <name evidence="3" type="ORF">NKR19_g3153</name>
</gene>
<feature type="transmembrane region" description="Helical" evidence="2">
    <location>
        <begin position="126"/>
        <end position="149"/>
    </location>
</feature>
<keyword evidence="2" id="KW-1133">Transmembrane helix</keyword>
<reference evidence="3" key="1">
    <citation type="submission" date="2022-07" db="EMBL/GenBank/DDBJ databases">
        <title>Fungi with potential for degradation of polypropylene.</title>
        <authorList>
            <person name="Gostincar C."/>
        </authorList>
    </citation>
    <scope>NUCLEOTIDE SEQUENCE</scope>
    <source>
        <strain evidence="3">EXF-13287</strain>
    </source>
</reference>
<keyword evidence="4" id="KW-1185">Reference proteome</keyword>
<feature type="compositionally biased region" description="Low complexity" evidence="1">
    <location>
        <begin position="159"/>
        <end position="206"/>
    </location>
</feature>
<evidence type="ECO:0000256" key="1">
    <source>
        <dbReference type="SAM" id="MobiDB-lite"/>
    </source>
</evidence>
<dbReference type="Proteomes" id="UP001174691">
    <property type="component" value="Unassembled WGS sequence"/>
</dbReference>
<comment type="caution">
    <text evidence="3">The sequence shown here is derived from an EMBL/GenBank/DDBJ whole genome shotgun (WGS) entry which is preliminary data.</text>
</comment>
<evidence type="ECO:0000313" key="4">
    <source>
        <dbReference type="Proteomes" id="UP001174691"/>
    </source>
</evidence>
<proteinExistence type="predicted"/>
<evidence type="ECO:0000313" key="3">
    <source>
        <dbReference type="EMBL" id="KAJ9160539.1"/>
    </source>
</evidence>
<dbReference type="EMBL" id="JANBVN010000034">
    <property type="protein sequence ID" value="KAJ9160539.1"/>
    <property type="molecule type" value="Genomic_DNA"/>
</dbReference>
<accession>A0AA38RXM5</accession>
<feature type="region of interest" description="Disordered" evidence="1">
    <location>
        <begin position="155"/>
        <end position="206"/>
    </location>
</feature>
<keyword evidence="2" id="KW-0472">Membrane</keyword>
<feature type="region of interest" description="Disordered" evidence="1">
    <location>
        <begin position="97"/>
        <end position="116"/>
    </location>
</feature>